<evidence type="ECO:0000313" key="3">
    <source>
        <dbReference type="Proteomes" id="UP000095192"/>
    </source>
</evidence>
<evidence type="ECO:0000256" key="1">
    <source>
        <dbReference type="SAM" id="MobiDB-lite"/>
    </source>
</evidence>
<dbReference type="AlphaFoldDB" id="A0A1D3CSG0"/>
<accession>A0A1D3CSG0</accession>
<evidence type="ECO:0000313" key="2">
    <source>
        <dbReference type="EMBL" id="OEH74135.1"/>
    </source>
</evidence>
<keyword evidence="3" id="KW-1185">Reference proteome</keyword>
<sequence>MSTQQRHFNFFGGSKPQTVVGEAGAPNAREAAASTAGDAAAAQTPKDAAGKPGSSSTNKKGGLFAVMRSSATPSGAEESKTATKEAASPSKAESSDDKTGSSSSTPKKPRVPLMQRLKYFSFGFFAAGTAALVLLQQQVEDCSRAALRAAADAAVRISMLEDKINRVQQQQQ</sequence>
<organism evidence="2 3">
    <name type="scientific">Cyclospora cayetanensis</name>
    <dbReference type="NCBI Taxonomy" id="88456"/>
    <lineage>
        <taxon>Eukaryota</taxon>
        <taxon>Sar</taxon>
        <taxon>Alveolata</taxon>
        <taxon>Apicomplexa</taxon>
        <taxon>Conoidasida</taxon>
        <taxon>Coccidia</taxon>
        <taxon>Eucoccidiorida</taxon>
        <taxon>Eimeriorina</taxon>
        <taxon>Eimeriidae</taxon>
        <taxon>Cyclospora</taxon>
    </lineage>
</organism>
<proteinExistence type="predicted"/>
<name>A0A1D3CSG0_9EIME</name>
<dbReference type="EMBL" id="JROU02002110">
    <property type="protein sequence ID" value="OEH74135.1"/>
    <property type="molecule type" value="Genomic_DNA"/>
</dbReference>
<dbReference type="VEuPathDB" id="ToxoDB:cyc_03800"/>
<feature type="region of interest" description="Disordered" evidence="1">
    <location>
        <begin position="1"/>
        <end position="111"/>
    </location>
</feature>
<reference evidence="2 3" key="1">
    <citation type="journal article" date="2016" name="BMC Genomics">
        <title>Comparative genomics reveals Cyclospora cayetanensis possesses coccidia-like metabolism and invasion components but unique surface antigens.</title>
        <authorList>
            <person name="Liu S."/>
            <person name="Wang L."/>
            <person name="Zheng H."/>
            <person name="Xu Z."/>
            <person name="Roellig D.M."/>
            <person name="Li N."/>
            <person name="Frace M.A."/>
            <person name="Tang K."/>
            <person name="Arrowood M.J."/>
            <person name="Moss D.M."/>
            <person name="Zhang L."/>
            <person name="Feng Y."/>
            <person name="Xiao L."/>
        </authorList>
    </citation>
    <scope>NUCLEOTIDE SEQUENCE [LARGE SCALE GENOMIC DNA]</scope>
    <source>
        <strain evidence="2 3">CHN_HEN01</strain>
    </source>
</reference>
<comment type="caution">
    <text evidence="2">The sequence shown here is derived from an EMBL/GenBank/DDBJ whole genome shotgun (WGS) entry which is preliminary data.</text>
</comment>
<feature type="compositionally biased region" description="Low complexity" evidence="1">
    <location>
        <begin position="21"/>
        <end position="47"/>
    </location>
</feature>
<protein>
    <submittedName>
        <fullName evidence="2">Uncharacterized protein</fullName>
    </submittedName>
</protein>
<gene>
    <name evidence="2" type="ORF">cyc_03800</name>
</gene>
<dbReference type="InParanoid" id="A0A1D3CSG0"/>
<dbReference type="Proteomes" id="UP000095192">
    <property type="component" value="Unassembled WGS sequence"/>
</dbReference>